<dbReference type="Pfam" id="PF13489">
    <property type="entry name" value="Methyltransf_23"/>
    <property type="match status" value="1"/>
</dbReference>
<organism evidence="1">
    <name type="scientific">marine metagenome</name>
    <dbReference type="NCBI Taxonomy" id="408172"/>
    <lineage>
        <taxon>unclassified sequences</taxon>
        <taxon>metagenomes</taxon>
        <taxon>ecological metagenomes</taxon>
    </lineage>
</organism>
<dbReference type="CDD" id="cd02440">
    <property type="entry name" value="AdoMet_MTases"/>
    <property type="match status" value="1"/>
</dbReference>
<dbReference type="Gene3D" id="3.40.50.150">
    <property type="entry name" value="Vaccinia Virus protein VP39"/>
    <property type="match status" value="1"/>
</dbReference>
<accession>A0A382C5L9</accession>
<proteinExistence type="predicted"/>
<gene>
    <name evidence="1" type="ORF">METZ01_LOCUS174184</name>
</gene>
<dbReference type="InterPro" id="IPR029063">
    <property type="entry name" value="SAM-dependent_MTases_sf"/>
</dbReference>
<name>A0A382C5L9_9ZZZZ</name>
<dbReference type="PANTHER" id="PTHR43861">
    <property type="entry name" value="TRANS-ACONITATE 2-METHYLTRANSFERASE-RELATED"/>
    <property type="match status" value="1"/>
</dbReference>
<dbReference type="AlphaFoldDB" id="A0A382C5L9"/>
<dbReference type="SUPFAM" id="SSF53335">
    <property type="entry name" value="S-adenosyl-L-methionine-dependent methyltransferases"/>
    <property type="match status" value="1"/>
</dbReference>
<protein>
    <recommendedName>
        <fullName evidence="2">Methyltransferase type 11 domain-containing protein</fullName>
    </recommendedName>
</protein>
<reference evidence="1" key="1">
    <citation type="submission" date="2018-05" db="EMBL/GenBank/DDBJ databases">
        <authorList>
            <person name="Lanie J.A."/>
            <person name="Ng W.-L."/>
            <person name="Kazmierczak K.M."/>
            <person name="Andrzejewski T.M."/>
            <person name="Davidsen T.M."/>
            <person name="Wayne K.J."/>
            <person name="Tettelin H."/>
            <person name="Glass J.I."/>
            <person name="Rusch D."/>
            <person name="Podicherti R."/>
            <person name="Tsui H.-C.T."/>
            <person name="Winkler M.E."/>
        </authorList>
    </citation>
    <scope>NUCLEOTIDE SEQUENCE</scope>
</reference>
<dbReference type="EMBL" id="UINC01032903">
    <property type="protein sequence ID" value="SVB21330.1"/>
    <property type="molecule type" value="Genomic_DNA"/>
</dbReference>
<evidence type="ECO:0000313" key="1">
    <source>
        <dbReference type="EMBL" id="SVB21330.1"/>
    </source>
</evidence>
<evidence type="ECO:0008006" key="2">
    <source>
        <dbReference type="Google" id="ProtNLM"/>
    </source>
</evidence>
<sequence>MTEKAYYERYWNQQLGSSGEGFAESPPEWNERDLERILSFCSGTVKGSVLDAGCGDGFFANQLASLSEVKSITGVDISEKPLDIARKRFPNNQFLQGSLNEISFEDESFDSIVMTEVIEHLVDIDGTLENLAKFLRPGGSLLITTSDFNWLKCVIISMFYFEKYFYPTNPHIRFFTKTTLEKVLATHGLKVIKYSWNGSYLGLMPKGQMILAEKSTT</sequence>